<sequence length="85" mass="8208">MRGRGAVLGVVLGTTSTLVVEGVAEAAEGAVAAPPIPLNAPVGLAAVTFGVVGLVAGLVRRRKAALVRAAAVVEEPEAQPAATGA</sequence>
<keyword evidence="1" id="KW-1133">Transmembrane helix</keyword>
<accession>A0A5Q0HBN3</accession>
<dbReference type="KEGG" id="ssyi:EKG83_43125"/>
<reference evidence="3" key="1">
    <citation type="journal article" date="2021" name="Curr. Microbiol.">
        <title>Complete genome of nocamycin-producing strain Saccharothrix syringae NRRL B-16468 reveals the biosynthetic potential for secondary metabolites.</title>
        <authorList>
            <person name="Mo X."/>
            <person name="Yang S."/>
        </authorList>
    </citation>
    <scope>NUCLEOTIDE SEQUENCE [LARGE SCALE GENOMIC DNA]</scope>
    <source>
        <strain evidence="3">ATCC 51364 / DSM 43886 / JCM 6844 / KCTC 9398 / NBRC 14523 / NRRL B-16468 / INA 2240</strain>
    </source>
</reference>
<gene>
    <name evidence="2" type="ORF">EKG83_43125</name>
</gene>
<name>A0A5Q0HBN3_SACSY</name>
<dbReference type="Proteomes" id="UP000325787">
    <property type="component" value="Chromosome"/>
</dbReference>
<dbReference type="RefSeq" id="WP_033433948.1">
    <property type="nucleotide sequence ID" value="NZ_CP034550.1"/>
</dbReference>
<keyword evidence="1" id="KW-0812">Transmembrane</keyword>
<dbReference type="AlphaFoldDB" id="A0A5Q0HBN3"/>
<feature type="transmembrane region" description="Helical" evidence="1">
    <location>
        <begin position="36"/>
        <end position="59"/>
    </location>
</feature>
<protein>
    <submittedName>
        <fullName evidence="2">Uncharacterized protein</fullName>
    </submittedName>
</protein>
<proteinExistence type="predicted"/>
<dbReference type="EMBL" id="CP034550">
    <property type="protein sequence ID" value="QFZ23333.1"/>
    <property type="molecule type" value="Genomic_DNA"/>
</dbReference>
<evidence type="ECO:0000256" key="1">
    <source>
        <dbReference type="SAM" id="Phobius"/>
    </source>
</evidence>
<keyword evidence="3" id="KW-1185">Reference proteome</keyword>
<evidence type="ECO:0000313" key="2">
    <source>
        <dbReference type="EMBL" id="QFZ23333.1"/>
    </source>
</evidence>
<organism evidence="2 3">
    <name type="scientific">Saccharothrix syringae</name>
    <name type="common">Nocardiopsis syringae</name>
    <dbReference type="NCBI Taxonomy" id="103733"/>
    <lineage>
        <taxon>Bacteria</taxon>
        <taxon>Bacillati</taxon>
        <taxon>Actinomycetota</taxon>
        <taxon>Actinomycetes</taxon>
        <taxon>Pseudonocardiales</taxon>
        <taxon>Pseudonocardiaceae</taxon>
        <taxon>Saccharothrix</taxon>
    </lineage>
</organism>
<evidence type="ECO:0000313" key="3">
    <source>
        <dbReference type="Proteomes" id="UP000325787"/>
    </source>
</evidence>
<keyword evidence="1" id="KW-0472">Membrane</keyword>